<feature type="region of interest" description="Disordered" evidence="1">
    <location>
        <begin position="61"/>
        <end position="88"/>
    </location>
</feature>
<organism evidence="3 4">
    <name type="scientific">Nitrospira lenta</name>
    <dbReference type="NCBI Taxonomy" id="1436998"/>
    <lineage>
        <taxon>Bacteria</taxon>
        <taxon>Pseudomonadati</taxon>
        <taxon>Nitrospirota</taxon>
        <taxon>Nitrospiria</taxon>
        <taxon>Nitrospirales</taxon>
        <taxon>Nitrospiraceae</taxon>
        <taxon>Nitrospira</taxon>
    </lineage>
</organism>
<evidence type="ECO:0000313" key="3">
    <source>
        <dbReference type="EMBL" id="SPP64619.1"/>
    </source>
</evidence>
<sequence length="152" mass="17185">MTLGPMQAYSQAVHKYSGRKKLTNKAMLHWLEVVLPTLPPRTQQIFVDELFFLTTGLPPMYADSEPTKTRKSAEKPAGKRKTVKRSAQATQDAFYIQQEAVEAFGTESKANVWLTRPNSRLKNKTPLFLLGTKAGNARVQNLLKQIEHEKQS</sequence>
<name>A0A330LC76_9BACT</name>
<evidence type="ECO:0000313" key="4">
    <source>
        <dbReference type="Proteomes" id="UP000248168"/>
    </source>
</evidence>
<accession>A0A330LC76</accession>
<feature type="compositionally biased region" description="Basic and acidic residues" evidence="1">
    <location>
        <begin position="65"/>
        <end position="77"/>
    </location>
</feature>
<dbReference type="EMBL" id="OUNR01000012">
    <property type="protein sequence ID" value="SPP64619.1"/>
    <property type="molecule type" value="Genomic_DNA"/>
</dbReference>
<evidence type="ECO:0000256" key="1">
    <source>
        <dbReference type="SAM" id="MobiDB-lite"/>
    </source>
</evidence>
<dbReference type="OrthoDB" id="5918037at2"/>
<dbReference type="InParanoid" id="A0A330LC76"/>
<feature type="domain" description="Antitoxin Xre/MbcA/ParS-like toxin-binding" evidence="2">
    <location>
        <begin position="100"/>
        <end position="148"/>
    </location>
</feature>
<dbReference type="InterPro" id="IPR024467">
    <property type="entry name" value="Xre/MbcA/ParS-like_toxin-bd"/>
</dbReference>
<proteinExistence type="predicted"/>
<reference evidence="4" key="1">
    <citation type="submission" date="2018-04" db="EMBL/GenBank/DDBJ databases">
        <authorList>
            <person name="Lucker S."/>
            <person name="Sakoula D."/>
        </authorList>
    </citation>
    <scope>NUCLEOTIDE SEQUENCE [LARGE SCALE GENOMIC DNA]</scope>
</reference>
<keyword evidence="4" id="KW-1185">Reference proteome</keyword>
<evidence type="ECO:0000259" key="2">
    <source>
        <dbReference type="Pfam" id="PF09722"/>
    </source>
</evidence>
<protein>
    <recommendedName>
        <fullName evidence="2">Antitoxin Xre/MbcA/ParS-like toxin-binding domain-containing protein</fullName>
    </recommendedName>
</protein>
<gene>
    <name evidence="3" type="ORF">NITLEN_20259</name>
</gene>
<dbReference type="Pfam" id="PF09722">
    <property type="entry name" value="Xre_MbcA_ParS_C"/>
    <property type="match status" value="1"/>
</dbReference>
<dbReference type="AlphaFoldDB" id="A0A330LC76"/>
<dbReference type="Proteomes" id="UP000248168">
    <property type="component" value="Unassembled WGS sequence"/>
</dbReference>